<keyword evidence="1" id="KW-0732">Signal</keyword>
<evidence type="ECO:0000256" key="1">
    <source>
        <dbReference type="SAM" id="SignalP"/>
    </source>
</evidence>
<proteinExistence type="predicted"/>
<accession>A0A3S5CIC6</accession>
<feature type="chain" id="PRO_5018718238" description="Secreted protein" evidence="1">
    <location>
        <begin position="24"/>
        <end position="76"/>
    </location>
</feature>
<sequence>MRVRLLVGMLCLHSLCSSPTANAVCPTDEPVTCAAVRTTGSAADLHDDTGELSEPQRCIQLASITRVSASPSGEYR</sequence>
<comment type="caution">
    <text evidence="2">The sequence shown here is derived from an EMBL/GenBank/DDBJ whole genome shotgun (WGS) entry which is preliminary data.</text>
</comment>
<gene>
    <name evidence="2" type="ORF">PXEA_LOCUS17299</name>
</gene>
<evidence type="ECO:0000313" key="2">
    <source>
        <dbReference type="EMBL" id="VEL23859.1"/>
    </source>
</evidence>
<feature type="signal peptide" evidence="1">
    <location>
        <begin position="1"/>
        <end position="23"/>
    </location>
</feature>
<name>A0A3S5CIC6_9PLAT</name>
<protein>
    <recommendedName>
        <fullName evidence="4">Secreted protein</fullName>
    </recommendedName>
</protein>
<organism evidence="2 3">
    <name type="scientific">Protopolystoma xenopodis</name>
    <dbReference type="NCBI Taxonomy" id="117903"/>
    <lineage>
        <taxon>Eukaryota</taxon>
        <taxon>Metazoa</taxon>
        <taxon>Spiralia</taxon>
        <taxon>Lophotrochozoa</taxon>
        <taxon>Platyhelminthes</taxon>
        <taxon>Monogenea</taxon>
        <taxon>Polyopisthocotylea</taxon>
        <taxon>Polystomatidea</taxon>
        <taxon>Polystomatidae</taxon>
        <taxon>Protopolystoma</taxon>
    </lineage>
</organism>
<evidence type="ECO:0000313" key="3">
    <source>
        <dbReference type="Proteomes" id="UP000784294"/>
    </source>
</evidence>
<dbReference type="AlphaFoldDB" id="A0A3S5CIC6"/>
<dbReference type="Proteomes" id="UP000784294">
    <property type="component" value="Unassembled WGS sequence"/>
</dbReference>
<dbReference type="EMBL" id="CAAALY010064406">
    <property type="protein sequence ID" value="VEL23859.1"/>
    <property type="molecule type" value="Genomic_DNA"/>
</dbReference>
<keyword evidence="3" id="KW-1185">Reference proteome</keyword>
<reference evidence="2" key="1">
    <citation type="submission" date="2018-11" db="EMBL/GenBank/DDBJ databases">
        <authorList>
            <consortium name="Pathogen Informatics"/>
        </authorList>
    </citation>
    <scope>NUCLEOTIDE SEQUENCE</scope>
</reference>
<evidence type="ECO:0008006" key="4">
    <source>
        <dbReference type="Google" id="ProtNLM"/>
    </source>
</evidence>